<sequence>DTVSRALAVSQSRGFVDGDDGAGSSQSGDENELEPAIIDSPRSHLCGGCNFGVSSSPSGAVFPASPAPSRSPRALNGSFTEADEELLRYLEGKSDGKPPLVRL</sequence>
<feature type="region of interest" description="Disordered" evidence="1">
    <location>
        <begin position="57"/>
        <end position="78"/>
    </location>
</feature>
<accession>A0A813HMM7</accession>
<dbReference type="Proteomes" id="UP000654075">
    <property type="component" value="Unassembled WGS sequence"/>
</dbReference>
<dbReference type="EMBL" id="CAJNNV010032033">
    <property type="protein sequence ID" value="CAE8638685.1"/>
    <property type="molecule type" value="Genomic_DNA"/>
</dbReference>
<feature type="non-terminal residue" evidence="2">
    <location>
        <position position="1"/>
    </location>
</feature>
<evidence type="ECO:0000256" key="1">
    <source>
        <dbReference type="SAM" id="MobiDB-lite"/>
    </source>
</evidence>
<evidence type="ECO:0000313" key="3">
    <source>
        <dbReference type="Proteomes" id="UP000654075"/>
    </source>
</evidence>
<name>A0A813HMM7_POLGL</name>
<feature type="compositionally biased region" description="Low complexity" evidence="1">
    <location>
        <begin position="63"/>
        <end position="74"/>
    </location>
</feature>
<evidence type="ECO:0000313" key="2">
    <source>
        <dbReference type="EMBL" id="CAE8638685.1"/>
    </source>
</evidence>
<dbReference type="AlphaFoldDB" id="A0A813HMM7"/>
<comment type="caution">
    <text evidence="2">The sequence shown here is derived from an EMBL/GenBank/DDBJ whole genome shotgun (WGS) entry which is preliminary data.</text>
</comment>
<feature type="region of interest" description="Disordered" evidence="1">
    <location>
        <begin position="1"/>
        <end position="36"/>
    </location>
</feature>
<reference evidence="2" key="1">
    <citation type="submission" date="2021-02" db="EMBL/GenBank/DDBJ databases">
        <authorList>
            <person name="Dougan E. K."/>
            <person name="Rhodes N."/>
            <person name="Thang M."/>
            <person name="Chan C."/>
        </authorList>
    </citation>
    <scope>NUCLEOTIDE SEQUENCE</scope>
</reference>
<proteinExistence type="predicted"/>
<feature type="compositionally biased region" description="Polar residues" evidence="1">
    <location>
        <begin position="1"/>
        <end position="13"/>
    </location>
</feature>
<organism evidence="2 3">
    <name type="scientific">Polarella glacialis</name>
    <name type="common">Dinoflagellate</name>
    <dbReference type="NCBI Taxonomy" id="89957"/>
    <lineage>
        <taxon>Eukaryota</taxon>
        <taxon>Sar</taxon>
        <taxon>Alveolata</taxon>
        <taxon>Dinophyceae</taxon>
        <taxon>Suessiales</taxon>
        <taxon>Suessiaceae</taxon>
        <taxon>Polarella</taxon>
    </lineage>
</organism>
<keyword evidence="3" id="KW-1185">Reference proteome</keyword>
<gene>
    <name evidence="2" type="ORF">PGLA1383_LOCUS53825</name>
</gene>
<protein>
    <submittedName>
        <fullName evidence="2">Uncharacterized protein</fullName>
    </submittedName>
</protein>